<dbReference type="GO" id="GO:0006412">
    <property type="term" value="P:translation"/>
    <property type="evidence" value="ECO:0007669"/>
    <property type="project" value="TreeGrafter"/>
</dbReference>
<dbReference type="Gene3D" id="2.40.50.140">
    <property type="entry name" value="Nucleic acid-binding proteins"/>
    <property type="match status" value="1"/>
</dbReference>
<keyword evidence="2" id="KW-0689">Ribosomal protein</keyword>
<reference evidence="9 12" key="4">
    <citation type="submission" date="2019-06" db="EMBL/GenBank/DDBJ databases">
        <title>Whole genome sequencing of Lactobacillus johnsonii strain G2A.</title>
        <authorList>
            <person name="Conlan S."/>
            <person name="Thomas P.J."/>
            <person name="Mullikin J."/>
            <person name="Singer J."/>
            <person name="Weaver C."/>
            <person name="Segre J.A."/>
        </authorList>
    </citation>
    <scope>NUCLEOTIDE SEQUENCE [LARGE SCALE GENOMIC DNA]</scope>
    <source>
        <strain evidence="9 12">G2A</strain>
    </source>
</reference>
<proteinExistence type="inferred from homology"/>
<dbReference type="NCBIfam" id="NF040579">
    <property type="entry name" value="S1_dom_CvfD"/>
    <property type="match status" value="1"/>
</dbReference>
<gene>
    <name evidence="6" type="ORF">BBP16_08800</name>
    <name evidence="8" type="ORF">CBF50_03750</name>
    <name evidence="9" type="ORF">FEE39_02095</name>
    <name evidence="7" type="ORF">GJU95_00965</name>
</gene>
<comment type="similarity">
    <text evidence="1">Belongs to the bacterial ribosomal protein bS1 family.</text>
</comment>
<evidence type="ECO:0000313" key="8">
    <source>
        <dbReference type="EMBL" id="OYS13685.1"/>
    </source>
</evidence>
<keyword evidence="3" id="KW-0687">Ribonucleoprotein</keyword>
<reference evidence="8 11" key="2">
    <citation type="submission" date="2017-04" db="EMBL/GenBank/DDBJ databases">
        <authorList>
            <person name="Lin X.B."/>
            <person name="Stothard P."/>
            <person name="Tasseva G."/>
            <person name="Walter J."/>
        </authorList>
    </citation>
    <scope>NUCLEOTIDE SEQUENCE [LARGE SCALE GENOMIC DNA]</scope>
    <source>
        <strain evidence="8 11">117c</strain>
    </source>
</reference>
<dbReference type="EMBL" id="NGOH01000041">
    <property type="protein sequence ID" value="OYS13685.1"/>
    <property type="molecule type" value="Genomic_DNA"/>
</dbReference>
<evidence type="ECO:0000256" key="4">
    <source>
        <dbReference type="ARBA" id="ARBA00025604"/>
    </source>
</evidence>
<organism evidence="7 13">
    <name type="scientific">Lactobacillus johnsonii</name>
    <dbReference type="NCBI Taxonomy" id="33959"/>
    <lineage>
        <taxon>Bacteria</taxon>
        <taxon>Bacillati</taxon>
        <taxon>Bacillota</taxon>
        <taxon>Bacilli</taxon>
        <taxon>Lactobacillales</taxon>
        <taxon>Lactobacillaceae</taxon>
        <taxon>Lactobacillus</taxon>
    </lineage>
</organism>
<evidence type="ECO:0000313" key="7">
    <source>
        <dbReference type="EMBL" id="MTE02361.1"/>
    </source>
</evidence>
<evidence type="ECO:0000256" key="3">
    <source>
        <dbReference type="ARBA" id="ARBA00023274"/>
    </source>
</evidence>
<dbReference type="GO" id="GO:0003729">
    <property type="term" value="F:mRNA binding"/>
    <property type="evidence" value="ECO:0007669"/>
    <property type="project" value="TreeGrafter"/>
</dbReference>
<dbReference type="Proteomes" id="UP000488295">
    <property type="component" value="Unassembled WGS sequence"/>
</dbReference>
<evidence type="ECO:0000259" key="5">
    <source>
        <dbReference type="PROSITE" id="PS50126"/>
    </source>
</evidence>
<reference evidence="6 10" key="1">
    <citation type="submission" date="2016-07" db="EMBL/GenBank/DDBJ databases">
        <title>Genome sequencing project for further understanding the molecular mechanisms of preventing non-alcoholic fatty liver disease.</title>
        <authorList>
            <person name="Wang H."/>
        </authorList>
    </citation>
    <scope>NUCLEOTIDE SEQUENCE [LARGE SCALE GENOMIC DNA]</scope>
    <source>
        <strain evidence="6 10">BS15</strain>
    </source>
</reference>
<name>A0A1B3PVU0_LACJH</name>
<evidence type="ECO:0000313" key="12">
    <source>
        <dbReference type="Proteomes" id="UP000464749"/>
    </source>
</evidence>
<dbReference type="GO" id="GO:1990904">
    <property type="term" value="C:ribonucleoprotein complex"/>
    <property type="evidence" value="ECO:0007669"/>
    <property type="project" value="UniProtKB-KW"/>
</dbReference>
<sequence length="123" mass="14175">MQVKIGDIVHGKISGIQQYGIFVRLDSQIEGLIHISEIHGGYVKDIGREYQVGETIKVQVIDIDPYSNQISLSRRAVLPEVEEARKKRVHFWTSKRAKKGFMPLKEVLNKQIQEAKIRYSKKD</sequence>
<reference evidence="8 11" key="3">
    <citation type="submission" date="2017-09" db="EMBL/GenBank/DDBJ databases">
        <title>Tripartite evolution among Lactobacillus johnsonii, Lactobacillus taiwanensis, Lactobacillus reuteri and their rodent host.</title>
        <authorList>
            <person name="Wang T."/>
            <person name="Knowles S."/>
            <person name="Cheng C."/>
        </authorList>
    </citation>
    <scope>NUCLEOTIDE SEQUENCE [LARGE SCALE GENOMIC DNA]</scope>
    <source>
        <strain evidence="8 11">117c</strain>
    </source>
</reference>
<evidence type="ECO:0000313" key="10">
    <source>
        <dbReference type="Proteomes" id="UP000094691"/>
    </source>
</evidence>
<evidence type="ECO:0000313" key="9">
    <source>
        <dbReference type="EMBL" id="QIA87184.1"/>
    </source>
</evidence>
<dbReference type="GO" id="GO:0003735">
    <property type="term" value="F:structural constituent of ribosome"/>
    <property type="evidence" value="ECO:0007669"/>
    <property type="project" value="TreeGrafter"/>
</dbReference>
<dbReference type="Proteomes" id="UP000464749">
    <property type="component" value="Chromosome"/>
</dbReference>
<evidence type="ECO:0000313" key="6">
    <source>
        <dbReference type="EMBL" id="AOG26886.1"/>
    </source>
</evidence>
<dbReference type="InterPro" id="IPR003029">
    <property type="entry name" value="S1_domain"/>
</dbReference>
<dbReference type="Proteomes" id="UP000094691">
    <property type="component" value="Chromosome"/>
</dbReference>
<protein>
    <submittedName>
        <fullName evidence="6">General stress protein</fullName>
    </submittedName>
    <submittedName>
        <fullName evidence="8">RNA-binding protein</fullName>
    </submittedName>
    <submittedName>
        <fullName evidence="7">S1 RNA-binding domain-containing protein</fullName>
    </submittedName>
</protein>
<dbReference type="EMBL" id="CP016400">
    <property type="protein sequence ID" value="AOG26886.1"/>
    <property type="molecule type" value="Genomic_DNA"/>
</dbReference>
<dbReference type="AlphaFoldDB" id="A0A1B3PVU0"/>
<dbReference type="SMART" id="SM00316">
    <property type="entry name" value="S1"/>
    <property type="match status" value="1"/>
</dbReference>
<evidence type="ECO:0000313" key="13">
    <source>
        <dbReference type="Proteomes" id="UP000488295"/>
    </source>
</evidence>
<comment type="function">
    <text evidence="4">Binds mRNA; thus facilitating recognition of the initiation point. It is needed to translate mRNA with a short Shine-Dalgarno (SD) purine-rich sequence.</text>
</comment>
<evidence type="ECO:0000256" key="1">
    <source>
        <dbReference type="ARBA" id="ARBA00006767"/>
    </source>
</evidence>
<dbReference type="EMBL" id="CP040854">
    <property type="protein sequence ID" value="QIA87184.1"/>
    <property type="molecule type" value="Genomic_DNA"/>
</dbReference>
<dbReference type="PROSITE" id="PS50126">
    <property type="entry name" value="S1"/>
    <property type="match status" value="1"/>
</dbReference>
<reference evidence="7 13" key="5">
    <citation type="submission" date="2019-11" db="EMBL/GenBank/DDBJ databases">
        <title>Gastrointestinal microbiota of Peromyscus leucopus.</title>
        <authorList>
            <person name="Milovic A."/>
            <person name="Bassam K."/>
            <person name="Barbour A.G."/>
        </authorList>
    </citation>
    <scope>NUCLEOTIDE SEQUENCE [LARGE SCALE GENOMIC DNA]</scope>
    <source>
        <strain evidence="7 13">LL8</strain>
    </source>
</reference>
<dbReference type="PANTHER" id="PTHR10724:SF7">
    <property type="entry name" value="SMALL RIBOSOMAL SUBUNIT PROTEIN BS1C"/>
    <property type="match status" value="1"/>
</dbReference>
<evidence type="ECO:0000256" key="2">
    <source>
        <dbReference type="ARBA" id="ARBA00022980"/>
    </source>
</evidence>
<feature type="domain" description="S1 motif" evidence="5">
    <location>
        <begin position="6"/>
        <end position="75"/>
    </location>
</feature>
<dbReference type="GO" id="GO:0005840">
    <property type="term" value="C:ribosome"/>
    <property type="evidence" value="ECO:0007669"/>
    <property type="project" value="UniProtKB-KW"/>
</dbReference>
<dbReference type="FunFam" id="2.40.50.140:FF:000103">
    <property type="entry name" value="protein RRP5 homolog"/>
    <property type="match status" value="1"/>
</dbReference>
<evidence type="ECO:0000313" key="11">
    <source>
        <dbReference type="Proteomes" id="UP000215693"/>
    </source>
</evidence>
<dbReference type="Proteomes" id="UP000215693">
    <property type="component" value="Unassembled WGS sequence"/>
</dbReference>
<dbReference type="InterPro" id="IPR012340">
    <property type="entry name" value="NA-bd_OB-fold"/>
</dbReference>
<dbReference type="SUPFAM" id="SSF50249">
    <property type="entry name" value="Nucleic acid-binding proteins"/>
    <property type="match status" value="1"/>
</dbReference>
<dbReference type="PANTHER" id="PTHR10724">
    <property type="entry name" value="30S RIBOSOMAL PROTEIN S1"/>
    <property type="match status" value="1"/>
</dbReference>
<dbReference type="InterPro" id="IPR050437">
    <property type="entry name" value="Ribos_protein_bS1-like"/>
</dbReference>
<dbReference type="EMBL" id="WKKC01000002">
    <property type="protein sequence ID" value="MTE02361.1"/>
    <property type="molecule type" value="Genomic_DNA"/>
</dbReference>
<accession>A0A1B3PVU0</accession>
<dbReference type="RefSeq" id="WP_004895648.1">
    <property type="nucleotide sequence ID" value="NZ_CP029614.1"/>
</dbReference>
<dbReference type="Pfam" id="PF00575">
    <property type="entry name" value="S1"/>
    <property type="match status" value="1"/>
</dbReference>